<gene>
    <name evidence="2" type="ORF">A6A40_10800</name>
</gene>
<protein>
    <recommendedName>
        <fullName evidence="4">PadR family transcriptional regulator</fullName>
    </recommendedName>
</protein>
<dbReference type="Pfam" id="PF14557">
    <property type="entry name" value="AphA_like"/>
    <property type="match status" value="1"/>
</dbReference>
<dbReference type="GO" id="GO:0051259">
    <property type="term" value="P:protein complex oligomerization"/>
    <property type="evidence" value="ECO:0007669"/>
    <property type="project" value="InterPro"/>
</dbReference>
<dbReference type="InterPro" id="IPR036388">
    <property type="entry name" value="WH-like_DNA-bd_sf"/>
</dbReference>
<sequence length="185" mass="20347">MYRDNSLMPKEAVRLVVLGTLIQGGPLRYADLAGSVRHFLDRIMGPSLDLMGTSLEMLRYEGLIEALDGSGMEDNALLGPTPAGRTEFDTLMRANVRAPSADGLNKLVIALKLRFLHLLEPESQRDQIDNLVALCETELARLGDLKRADVGSDVGSDSHFASWLDLDIAQAEDRLAWFQGLLARL</sequence>
<dbReference type="STRING" id="1226968.A6A40_10800"/>
<dbReference type="InterPro" id="IPR036390">
    <property type="entry name" value="WH_DNA-bd_sf"/>
</dbReference>
<dbReference type="OrthoDB" id="7348141at2"/>
<dbReference type="EMBL" id="CP015285">
    <property type="protein sequence ID" value="ANC92353.1"/>
    <property type="molecule type" value="Genomic_DNA"/>
</dbReference>
<evidence type="ECO:0008006" key="4">
    <source>
        <dbReference type="Google" id="ProtNLM"/>
    </source>
</evidence>
<evidence type="ECO:0000313" key="3">
    <source>
        <dbReference type="Proteomes" id="UP000077405"/>
    </source>
</evidence>
<evidence type="ECO:0000313" key="2">
    <source>
        <dbReference type="EMBL" id="ANC92353.1"/>
    </source>
</evidence>
<dbReference type="RefSeq" id="WP_063635413.1">
    <property type="nucleotide sequence ID" value="NZ_CP015285.1"/>
</dbReference>
<dbReference type="InterPro" id="IPR029434">
    <property type="entry name" value="Put_trans_reg"/>
</dbReference>
<dbReference type="KEGG" id="ahu:A6A40_10800"/>
<organism evidence="2 3">
    <name type="scientific">Azospirillum humicireducens</name>
    <dbReference type="NCBI Taxonomy" id="1226968"/>
    <lineage>
        <taxon>Bacteria</taxon>
        <taxon>Pseudomonadati</taxon>
        <taxon>Pseudomonadota</taxon>
        <taxon>Alphaproteobacteria</taxon>
        <taxon>Rhodospirillales</taxon>
        <taxon>Azospirillaceae</taxon>
        <taxon>Azospirillum</taxon>
    </lineage>
</organism>
<dbReference type="Proteomes" id="UP000077405">
    <property type="component" value="Chromosome"/>
</dbReference>
<dbReference type="SUPFAM" id="SSF46785">
    <property type="entry name" value="Winged helix' DNA-binding domain"/>
    <property type="match status" value="1"/>
</dbReference>
<accession>A0A160JH49</accession>
<reference evidence="2 3" key="1">
    <citation type="journal article" date="2013" name="Int. J. Syst. Evol. Microbiol.">
        <title>Azospirillum humicireducens sp. nov., a nitrogen-fixing bacterium isolated from a microbial fuel cell.</title>
        <authorList>
            <person name="Zhou S."/>
            <person name="Han L."/>
            <person name="Wang Y."/>
            <person name="Yang G."/>
            <person name="Zhuang L."/>
            <person name="Hu P."/>
        </authorList>
    </citation>
    <scope>NUCLEOTIDE SEQUENCE [LARGE SCALE GENOMIC DNA]</scope>
    <source>
        <strain evidence="2 3">SgZ-5</strain>
    </source>
</reference>
<proteinExistence type="predicted"/>
<dbReference type="InterPro" id="IPR036386">
    <property type="entry name" value="HscB_C_sf"/>
</dbReference>
<keyword evidence="3" id="KW-1185">Reference proteome</keyword>
<dbReference type="AlphaFoldDB" id="A0A160JH49"/>
<evidence type="ECO:0000256" key="1">
    <source>
        <dbReference type="ARBA" id="ARBA00023186"/>
    </source>
</evidence>
<name>A0A160JH49_9PROT</name>
<keyword evidence="1" id="KW-0143">Chaperone</keyword>
<dbReference type="Gene3D" id="1.10.10.10">
    <property type="entry name" value="Winged helix-like DNA-binding domain superfamily/Winged helix DNA-binding domain"/>
    <property type="match status" value="1"/>
</dbReference>
<dbReference type="Gene3D" id="1.20.1280.20">
    <property type="entry name" value="HscB, C-terminal domain"/>
    <property type="match status" value="1"/>
</dbReference>